<keyword evidence="2" id="KW-0812">Transmembrane</keyword>
<dbReference type="GO" id="GO:0019991">
    <property type="term" value="P:septate junction assembly"/>
    <property type="evidence" value="ECO:0007669"/>
    <property type="project" value="InterPro"/>
</dbReference>
<organism evidence="3 4">
    <name type="scientific">Callosobruchus maculatus</name>
    <name type="common">Southern cowpea weevil</name>
    <name type="synonym">Pulse bruchid</name>
    <dbReference type="NCBI Taxonomy" id="64391"/>
    <lineage>
        <taxon>Eukaryota</taxon>
        <taxon>Metazoa</taxon>
        <taxon>Ecdysozoa</taxon>
        <taxon>Arthropoda</taxon>
        <taxon>Hexapoda</taxon>
        <taxon>Insecta</taxon>
        <taxon>Pterygota</taxon>
        <taxon>Neoptera</taxon>
        <taxon>Endopterygota</taxon>
        <taxon>Coleoptera</taxon>
        <taxon>Polyphaga</taxon>
        <taxon>Cucujiformia</taxon>
        <taxon>Chrysomeloidea</taxon>
        <taxon>Chrysomelidae</taxon>
        <taxon>Bruchinae</taxon>
        <taxon>Bruchini</taxon>
        <taxon>Callosobruchus</taxon>
    </lineage>
</organism>
<feature type="transmembrane region" description="Helical" evidence="2">
    <location>
        <begin position="111"/>
        <end position="131"/>
    </location>
</feature>
<evidence type="ECO:0000256" key="2">
    <source>
        <dbReference type="SAM" id="Phobius"/>
    </source>
</evidence>
<evidence type="ECO:0000256" key="1">
    <source>
        <dbReference type="SAM" id="MobiDB-lite"/>
    </source>
</evidence>
<dbReference type="PANTHER" id="PTHR36692:SF2">
    <property type="entry name" value="GEO12064P1"/>
    <property type="match status" value="1"/>
</dbReference>
<dbReference type="GO" id="GO:0005886">
    <property type="term" value="C:plasma membrane"/>
    <property type="evidence" value="ECO:0007669"/>
    <property type="project" value="TreeGrafter"/>
</dbReference>
<keyword evidence="2" id="KW-1133">Transmembrane helix</keyword>
<evidence type="ECO:0008006" key="5">
    <source>
        <dbReference type="Google" id="ProtNLM"/>
    </source>
</evidence>
<dbReference type="PANTHER" id="PTHR36692">
    <property type="entry name" value="PROTEIN SNAKESKIN"/>
    <property type="match status" value="1"/>
</dbReference>
<name>A0A653C1I8_CALMS</name>
<feature type="region of interest" description="Disordered" evidence="1">
    <location>
        <begin position="1"/>
        <end position="32"/>
    </location>
</feature>
<dbReference type="InterPro" id="IPR038976">
    <property type="entry name" value="Ssk"/>
</dbReference>
<proteinExistence type="predicted"/>
<feature type="transmembrane region" description="Helical" evidence="2">
    <location>
        <begin position="44"/>
        <end position="62"/>
    </location>
</feature>
<dbReference type="OrthoDB" id="8187586at2759"/>
<keyword evidence="4" id="KW-1185">Reference proteome</keyword>
<dbReference type="AlphaFoldDB" id="A0A653C1I8"/>
<dbReference type="Proteomes" id="UP000410492">
    <property type="component" value="Unassembled WGS sequence"/>
</dbReference>
<keyword evidence="2" id="KW-0472">Membrane</keyword>
<evidence type="ECO:0000313" key="4">
    <source>
        <dbReference type="Proteomes" id="UP000410492"/>
    </source>
</evidence>
<protein>
    <recommendedName>
        <fullName evidence="5">MARVEL domain-containing protein</fullName>
    </recommendedName>
</protein>
<gene>
    <name evidence="3" type="ORF">CALMAC_LOCUS5346</name>
</gene>
<dbReference type="EMBL" id="CAACVG010006772">
    <property type="protein sequence ID" value="VEN41572.1"/>
    <property type="molecule type" value="Genomic_DNA"/>
</dbReference>
<reference evidence="3 4" key="1">
    <citation type="submission" date="2019-01" db="EMBL/GenBank/DDBJ databases">
        <authorList>
            <person name="Sayadi A."/>
        </authorList>
    </citation>
    <scope>NUCLEOTIDE SEQUENCE [LARGE SCALE GENOMIC DNA]</scope>
</reference>
<sequence>MDSSGYIGVDENPPEKTHPDEEEGRREEDQVDSLQDATRKYWQLILKLVEIVICIMCIGFMYEPTTTYQSGLGKTNFPYAAPMYTAFGGYIVINATLILGALLGERTPFRIVAIFAAWGTGLFLTTGILLISHKMNVASFYAPHMHLPLHMTTAIILSFVNVMLMALEAALTFVLKRDFQIAFKE</sequence>
<feature type="compositionally biased region" description="Basic and acidic residues" evidence="1">
    <location>
        <begin position="13"/>
        <end position="28"/>
    </location>
</feature>
<accession>A0A653C1I8</accession>
<evidence type="ECO:0000313" key="3">
    <source>
        <dbReference type="EMBL" id="VEN41572.1"/>
    </source>
</evidence>
<feature type="transmembrane region" description="Helical" evidence="2">
    <location>
        <begin position="151"/>
        <end position="175"/>
    </location>
</feature>
<feature type="transmembrane region" description="Helical" evidence="2">
    <location>
        <begin position="82"/>
        <end position="104"/>
    </location>
</feature>